<dbReference type="PANTHER" id="PTHR30383">
    <property type="entry name" value="THIOESTERASE 1/PROTEASE 1/LYSOPHOSPHOLIPASE L1"/>
    <property type="match status" value="1"/>
</dbReference>
<dbReference type="OrthoDB" id="9786188at2"/>
<dbReference type="Gene3D" id="3.40.50.1110">
    <property type="entry name" value="SGNH hydrolase"/>
    <property type="match status" value="1"/>
</dbReference>
<proteinExistence type="predicted"/>
<dbReference type="InterPro" id="IPR051532">
    <property type="entry name" value="Ester_Hydrolysis_Enzymes"/>
</dbReference>
<evidence type="ECO:0000259" key="1">
    <source>
        <dbReference type="Pfam" id="PF13472"/>
    </source>
</evidence>
<evidence type="ECO:0000313" key="3">
    <source>
        <dbReference type="Proteomes" id="UP000199648"/>
    </source>
</evidence>
<dbReference type="CDD" id="cd01822">
    <property type="entry name" value="Lysophospholipase_L1_like"/>
    <property type="match status" value="1"/>
</dbReference>
<sequence>MRESCNHIIRGFRGSAVVFAAVLLLFACGEQPQLLPLHQHATILAFGDSLTYGTGAAPEESYPAVLERLIGRRVVNAGVPGELSHEGLKRLPGLLEQHQPVLLLLCHGGNDLLQKQDGDRLADNLREMIEIARARGIEVVLLGVPRPKLFLMESEPLYSDIATTMQVPLEPDIIPAVESDEELKSDRIHPNAAGYRLMAEAVAELLHEAGAITR</sequence>
<accession>A0A1G5Q2R8</accession>
<reference evidence="2 3" key="1">
    <citation type="submission" date="2016-10" db="EMBL/GenBank/DDBJ databases">
        <authorList>
            <person name="de Groot N.N."/>
        </authorList>
    </citation>
    <scope>NUCLEOTIDE SEQUENCE [LARGE SCALE GENOMIC DNA]</scope>
    <source>
        <strain evidence="2 3">HLD2</strain>
    </source>
</reference>
<dbReference type="PROSITE" id="PS51257">
    <property type="entry name" value="PROKAR_LIPOPROTEIN"/>
    <property type="match status" value="1"/>
</dbReference>
<dbReference type="RefSeq" id="WP_092993913.1">
    <property type="nucleotide sequence ID" value="NZ_FMWD01000003.1"/>
</dbReference>
<dbReference type="EMBL" id="FMWD01000003">
    <property type="protein sequence ID" value="SCZ55750.1"/>
    <property type="molecule type" value="Genomic_DNA"/>
</dbReference>
<keyword evidence="3" id="KW-1185">Reference proteome</keyword>
<dbReference type="InterPro" id="IPR013830">
    <property type="entry name" value="SGNH_hydro"/>
</dbReference>
<feature type="domain" description="SGNH hydrolase-type esterase" evidence="1">
    <location>
        <begin position="45"/>
        <end position="197"/>
    </location>
</feature>
<dbReference type="InterPro" id="IPR036514">
    <property type="entry name" value="SGNH_hydro_sf"/>
</dbReference>
<gene>
    <name evidence="2" type="ORF">SAMN03097708_01191</name>
</gene>
<dbReference type="Proteomes" id="UP000199648">
    <property type="component" value="Unassembled WGS sequence"/>
</dbReference>
<dbReference type="Pfam" id="PF13472">
    <property type="entry name" value="Lipase_GDSL_2"/>
    <property type="match status" value="1"/>
</dbReference>
<dbReference type="PANTHER" id="PTHR30383:SF5">
    <property type="entry name" value="SGNH HYDROLASE-TYPE ESTERASE DOMAIN-CONTAINING PROTEIN"/>
    <property type="match status" value="1"/>
</dbReference>
<organism evidence="2 3">
    <name type="scientific">Thiohalomonas denitrificans</name>
    <dbReference type="NCBI Taxonomy" id="415747"/>
    <lineage>
        <taxon>Bacteria</taxon>
        <taxon>Pseudomonadati</taxon>
        <taxon>Pseudomonadota</taxon>
        <taxon>Gammaproteobacteria</taxon>
        <taxon>Thiohalomonadales</taxon>
        <taxon>Thiohalomonadaceae</taxon>
        <taxon>Thiohalomonas</taxon>
    </lineage>
</organism>
<dbReference type="SUPFAM" id="SSF52266">
    <property type="entry name" value="SGNH hydrolase"/>
    <property type="match status" value="1"/>
</dbReference>
<protein>
    <submittedName>
        <fullName evidence="2">Lysophospholipase L1</fullName>
    </submittedName>
</protein>
<dbReference type="AlphaFoldDB" id="A0A1G5Q2R8"/>
<dbReference type="GO" id="GO:0004622">
    <property type="term" value="F:phosphatidylcholine lysophospholipase activity"/>
    <property type="evidence" value="ECO:0007669"/>
    <property type="project" value="TreeGrafter"/>
</dbReference>
<evidence type="ECO:0000313" key="2">
    <source>
        <dbReference type="EMBL" id="SCZ55750.1"/>
    </source>
</evidence>
<dbReference type="STRING" id="415747.SAMN03097708_01191"/>
<name>A0A1G5Q2R8_9GAMM</name>